<gene>
    <name evidence="2" type="ORF">DILT_LOCUS345</name>
</gene>
<dbReference type="Proteomes" id="UP000281553">
    <property type="component" value="Unassembled WGS sequence"/>
</dbReference>
<feature type="transmembrane region" description="Helical" evidence="1">
    <location>
        <begin position="6"/>
        <end position="24"/>
    </location>
</feature>
<keyword evidence="1" id="KW-1133">Transmembrane helix</keyword>
<keyword evidence="3" id="KW-1185">Reference proteome</keyword>
<proteinExistence type="predicted"/>
<evidence type="ECO:0000313" key="2">
    <source>
        <dbReference type="EMBL" id="VDK31543.1"/>
    </source>
</evidence>
<keyword evidence="1" id="KW-0812">Transmembrane</keyword>
<protein>
    <submittedName>
        <fullName evidence="2">Uncharacterized protein</fullName>
    </submittedName>
</protein>
<accession>A0A3P6PPI8</accession>
<evidence type="ECO:0000313" key="3">
    <source>
        <dbReference type="Proteomes" id="UP000281553"/>
    </source>
</evidence>
<reference evidence="2 3" key="1">
    <citation type="submission" date="2018-11" db="EMBL/GenBank/DDBJ databases">
        <authorList>
            <consortium name="Pathogen Informatics"/>
        </authorList>
    </citation>
    <scope>NUCLEOTIDE SEQUENCE [LARGE SCALE GENOMIC DNA]</scope>
</reference>
<evidence type="ECO:0000256" key="1">
    <source>
        <dbReference type="SAM" id="Phobius"/>
    </source>
</evidence>
<organism evidence="2 3">
    <name type="scientific">Dibothriocephalus latus</name>
    <name type="common">Fish tapeworm</name>
    <name type="synonym">Diphyllobothrium latum</name>
    <dbReference type="NCBI Taxonomy" id="60516"/>
    <lineage>
        <taxon>Eukaryota</taxon>
        <taxon>Metazoa</taxon>
        <taxon>Spiralia</taxon>
        <taxon>Lophotrochozoa</taxon>
        <taxon>Platyhelminthes</taxon>
        <taxon>Cestoda</taxon>
        <taxon>Eucestoda</taxon>
        <taxon>Diphyllobothriidea</taxon>
        <taxon>Diphyllobothriidae</taxon>
        <taxon>Dibothriocephalus</taxon>
    </lineage>
</organism>
<keyword evidence="1" id="KW-0472">Membrane</keyword>
<name>A0A3P6PPI8_DIBLA</name>
<dbReference type="AlphaFoldDB" id="A0A3P6PPI8"/>
<dbReference type="EMBL" id="UYRU01001367">
    <property type="protein sequence ID" value="VDK31543.1"/>
    <property type="molecule type" value="Genomic_DNA"/>
</dbReference>
<sequence>MLKPACIIAVSTADLCVFVVLVGVNQECGRYKFKEPKIDHAALLHSDCNFEFFDTIPFRRVVEVPCVSNARGSQNSVCNFPQSIVLHLDKGSHQVQEDIVEVVSTGV</sequence>